<proteinExistence type="predicted"/>
<dbReference type="KEGG" id="ptq:P700755_002049"/>
<dbReference type="HOGENOM" id="CLU_908731_0_0_10"/>
<evidence type="ECO:0000256" key="2">
    <source>
        <dbReference type="SAM" id="SignalP"/>
    </source>
</evidence>
<dbReference type="eggNOG" id="ENOG5033EV1">
    <property type="taxonomic scope" value="Bacteria"/>
</dbReference>
<gene>
    <name evidence="4" type="ordered locus">P700755_002049</name>
</gene>
<reference evidence="4" key="1">
    <citation type="submission" date="2006-03" db="EMBL/GenBank/DDBJ databases">
        <authorList>
            <person name="Bowman J."/>
            <person name="Ferriera S."/>
            <person name="Johnson J."/>
            <person name="Kravitz S."/>
            <person name="Halpern A."/>
            <person name="Remington K."/>
            <person name="Beeson K."/>
            <person name="Tran B."/>
            <person name="Rogers Y.-H."/>
            <person name="Friedman R."/>
            <person name="Venter J.C."/>
        </authorList>
    </citation>
    <scope>NUCLEOTIDE SEQUENCE [LARGE SCALE GENOMIC DNA]</scope>
    <source>
        <strain evidence="4">ATCC 700755</strain>
    </source>
</reference>
<dbReference type="NCBIfam" id="TIGR04183">
    <property type="entry name" value="Por_Secre_tail"/>
    <property type="match status" value="1"/>
</dbReference>
<dbReference type="Proteomes" id="UP000008514">
    <property type="component" value="Chromosome"/>
</dbReference>
<organism evidence="4 5">
    <name type="scientific">Psychroflexus torquis (strain ATCC 700755 / CIP 106069 / ACAM 623)</name>
    <dbReference type="NCBI Taxonomy" id="313595"/>
    <lineage>
        <taxon>Bacteria</taxon>
        <taxon>Pseudomonadati</taxon>
        <taxon>Bacteroidota</taxon>
        <taxon>Flavobacteriia</taxon>
        <taxon>Flavobacteriales</taxon>
        <taxon>Flavobacteriaceae</taxon>
        <taxon>Psychroflexus</taxon>
    </lineage>
</organism>
<keyword evidence="5" id="KW-1185">Reference proteome</keyword>
<dbReference type="InterPro" id="IPR026444">
    <property type="entry name" value="Secre_tail"/>
</dbReference>
<dbReference type="OrthoDB" id="1433593at2"/>
<dbReference type="AlphaFoldDB" id="K4IE42"/>
<name>K4IE42_PSYTT</name>
<reference evidence="4" key="2">
    <citation type="submission" date="2012-09" db="EMBL/GenBank/DDBJ databases">
        <title>The complete sequence of Psychroflexus torquis an extreme psychrophile from sea-ice that is stimulated by light.</title>
        <authorList>
            <person name="Feng S."/>
            <person name="Powell S.M."/>
            <person name="Bowman J.P."/>
        </authorList>
    </citation>
    <scope>NUCLEOTIDE SEQUENCE [LARGE SCALE GENOMIC DNA]</scope>
    <source>
        <strain evidence="4">ATCC 700755</strain>
    </source>
</reference>
<dbReference type="RefSeq" id="WP_015024426.1">
    <property type="nucleotide sequence ID" value="NC_018721.1"/>
</dbReference>
<evidence type="ECO:0000313" key="4">
    <source>
        <dbReference type="EMBL" id="AFU68842.1"/>
    </source>
</evidence>
<dbReference type="EMBL" id="CP003879">
    <property type="protein sequence ID" value="AFU68842.1"/>
    <property type="molecule type" value="Genomic_DNA"/>
</dbReference>
<feature type="signal peptide" evidence="2">
    <location>
        <begin position="1"/>
        <end position="19"/>
    </location>
</feature>
<sequence>MKNLFLLNFFLLFVVSVNAQNYLSFFGEEETHVIYLHNPGTLCGCSRFLDSLSITTEVVSADGEILKKADHFKYNQTEPPISSYYRENLEEGKLWYRPTIDAEEHLIADLSLEIGDTTEIFSTFFEGDDNTVTVSDIVYDGNYKIIYFETSWQDEIFFKEGVLPMMFNEQVPLPEGFDYFFTYFTVCVEKDGDQVFRIDEIWDLDIEDTSNDWVTCELVDIQNLSNETFDENQYTIYPNPTFDKLNIDTHGNIVNHIELFNTQGKRVMTTSLTNSNQIDVSHLSPGIYFIKLDTGKNSMIHKFVKK</sequence>
<keyword evidence="1 2" id="KW-0732">Signal</keyword>
<feature type="chain" id="PRO_5003877434" evidence="2">
    <location>
        <begin position="20"/>
        <end position="306"/>
    </location>
</feature>
<feature type="domain" description="Secretion system C-terminal sorting" evidence="3">
    <location>
        <begin position="236"/>
        <end position="304"/>
    </location>
</feature>
<dbReference type="Pfam" id="PF18962">
    <property type="entry name" value="Por_Secre_tail"/>
    <property type="match status" value="1"/>
</dbReference>
<evidence type="ECO:0000313" key="5">
    <source>
        <dbReference type="Proteomes" id="UP000008514"/>
    </source>
</evidence>
<accession>K4IE42</accession>
<protein>
    <submittedName>
        <fullName evidence="4">Secreted protein with Por secretion system C-terminal sorting domain</fullName>
    </submittedName>
</protein>
<evidence type="ECO:0000259" key="3">
    <source>
        <dbReference type="Pfam" id="PF18962"/>
    </source>
</evidence>
<evidence type="ECO:0000256" key="1">
    <source>
        <dbReference type="ARBA" id="ARBA00022729"/>
    </source>
</evidence>
<dbReference type="STRING" id="313595.P700755_002049"/>